<reference evidence="2" key="1">
    <citation type="journal article" date="2023" name="Mol. Phylogenet. Evol.">
        <title>Genome-scale phylogeny and comparative genomics of the fungal order Sordariales.</title>
        <authorList>
            <person name="Hensen N."/>
            <person name="Bonometti L."/>
            <person name="Westerberg I."/>
            <person name="Brannstrom I.O."/>
            <person name="Guillou S."/>
            <person name="Cros-Aarteil S."/>
            <person name="Calhoun S."/>
            <person name="Haridas S."/>
            <person name="Kuo A."/>
            <person name="Mondo S."/>
            <person name="Pangilinan J."/>
            <person name="Riley R."/>
            <person name="LaButti K."/>
            <person name="Andreopoulos B."/>
            <person name="Lipzen A."/>
            <person name="Chen C."/>
            <person name="Yan M."/>
            <person name="Daum C."/>
            <person name="Ng V."/>
            <person name="Clum A."/>
            <person name="Steindorff A."/>
            <person name="Ohm R.A."/>
            <person name="Martin F."/>
            <person name="Silar P."/>
            <person name="Natvig D.O."/>
            <person name="Lalanne C."/>
            <person name="Gautier V."/>
            <person name="Ament-Velasquez S.L."/>
            <person name="Kruys A."/>
            <person name="Hutchinson M.I."/>
            <person name="Powell A.J."/>
            <person name="Barry K."/>
            <person name="Miller A.N."/>
            <person name="Grigoriev I.V."/>
            <person name="Debuchy R."/>
            <person name="Gladieux P."/>
            <person name="Hiltunen Thoren M."/>
            <person name="Johannesson H."/>
        </authorList>
    </citation>
    <scope>NUCLEOTIDE SEQUENCE</scope>
    <source>
        <strain evidence="2">CBS 538.74</strain>
    </source>
</reference>
<proteinExistence type="predicted"/>
<gene>
    <name evidence="2" type="ORF">C8A00DRAFT_30327</name>
</gene>
<dbReference type="AlphaFoldDB" id="A0AAN6VT42"/>
<evidence type="ECO:0000313" key="3">
    <source>
        <dbReference type="Proteomes" id="UP001302745"/>
    </source>
</evidence>
<comment type="caution">
    <text evidence="2">The sequence shown here is derived from an EMBL/GenBank/DDBJ whole genome shotgun (WGS) entry which is preliminary data.</text>
</comment>
<feature type="compositionally biased region" description="Basic and acidic residues" evidence="1">
    <location>
        <begin position="27"/>
        <end position="36"/>
    </location>
</feature>
<feature type="region of interest" description="Disordered" evidence="1">
    <location>
        <begin position="1"/>
        <end position="71"/>
    </location>
</feature>
<dbReference type="Proteomes" id="UP001302745">
    <property type="component" value="Unassembled WGS sequence"/>
</dbReference>
<accession>A0AAN6VT42</accession>
<organism evidence="2 3">
    <name type="scientific">Chaetomidium leptoderma</name>
    <dbReference type="NCBI Taxonomy" id="669021"/>
    <lineage>
        <taxon>Eukaryota</taxon>
        <taxon>Fungi</taxon>
        <taxon>Dikarya</taxon>
        <taxon>Ascomycota</taxon>
        <taxon>Pezizomycotina</taxon>
        <taxon>Sordariomycetes</taxon>
        <taxon>Sordariomycetidae</taxon>
        <taxon>Sordariales</taxon>
        <taxon>Chaetomiaceae</taxon>
        <taxon>Chaetomidium</taxon>
    </lineage>
</organism>
<evidence type="ECO:0000256" key="1">
    <source>
        <dbReference type="SAM" id="MobiDB-lite"/>
    </source>
</evidence>
<reference evidence="2" key="2">
    <citation type="submission" date="2023-05" db="EMBL/GenBank/DDBJ databases">
        <authorList>
            <consortium name="Lawrence Berkeley National Laboratory"/>
            <person name="Steindorff A."/>
            <person name="Hensen N."/>
            <person name="Bonometti L."/>
            <person name="Westerberg I."/>
            <person name="Brannstrom I.O."/>
            <person name="Guillou S."/>
            <person name="Cros-Aarteil S."/>
            <person name="Calhoun S."/>
            <person name="Haridas S."/>
            <person name="Kuo A."/>
            <person name="Mondo S."/>
            <person name="Pangilinan J."/>
            <person name="Riley R."/>
            <person name="Labutti K."/>
            <person name="Andreopoulos B."/>
            <person name="Lipzen A."/>
            <person name="Chen C."/>
            <person name="Yanf M."/>
            <person name="Daum C."/>
            <person name="Ng V."/>
            <person name="Clum A."/>
            <person name="Ohm R."/>
            <person name="Martin F."/>
            <person name="Silar P."/>
            <person name="Natvig D."/>
            <person name="Lalanne C."/>
            <person name="Gautier V."/>
            <person name="Ament-Velasquez S.L."/>
            <person name="Kruys A."/>
            <person name="Hutchinson M.I."/>
            <person name="Powell A.J."/>
            <person name="Barry K."/>
            <person name="Miller A.N."/>
            <person name="Grigoriev I.V."/>
            <person name="Debuchy R."/>
            <person name="Gladieux P."/>
            <person name="Thoren M.H."/>
            <person name="Johannesson H."/>
        </authorList>
    </citation>
    <scope>NUCLEOTIDE SEQUENCE</scope>
    <source>
        <strain evidence="2">CBS 538.74</strain>
    </source>
</reference>
<evidence type="ECO:0000313" key="2">
    <source>
        <dbReference type="EMBL" id="KAK4156777.1"/>
    </source>
</evidence>
<keyword evidence="3" id="KW-1185">Reference proteome</keyword>
<protein>
    <submittedName>
        <fullName evidence="2">Uncharacterized protein</fullName>
    </submittedName>
</protein>
<dbReference type="EMBL" id="MU856861">
    <property type="protein sequence ID" value="KAK4156777.1"/>
    <property type="molecule type" value="Genomic_DNA"/>
</dbReference>
<sequence>MPRQGDGSADNKIDAGHNIIHGAGQEKSTRVSRADKTAPMPEPSKGAALEKTPASAGKSEGTDQGGRNRTN</sequence>
<name>A0AAN6VT42_9PEZI</name>